<feature type="transmembrane region" description="Helical" evidence="2">
    <location>
        <begin position="12"/>
        <end position="35"/>
    </location>
</feature>
<protein>
    <submittedName>
        <fullName evidence="3">Uncharacterized protein</fullName>
    </submittedName>
</protein>
<evidence type="ECO:0000313" key="4">
    <source>
        <dbReference type="Proteomes" id="UP000034498"/>
    </source>
</evidence>
<evidence type="ECO:0000313" key="3">
    <source>
        <dbReference type="EMBL" id="KKQ74500.1"/>
    </source>
</evidence>
<dbReference type="EMBL" id="LBUX01000003">
    <property type="protein sequence ID" value="KKQ74500.1"/>
    <property type="molecule type" value="Genomic_DNA"/>
</dbReference>
<evidence type="ECO:0000256" key="1">
    <source>
        <dbReference type="SAM" id="MobiDB-lite"/>
    </source>
</evidence>
<accession>A0A0G0KG57</accession>
<comment type="caution">
    <text evidence="3">The sequence shown here is derived from an EMBL/GenBank/DDBJ whole genome shotgun (WGS) entry which is preliminary data.</text>
</comment>
<keyword evidence="2" id="KW-0472">Membrane</keyword>
<dbReference type="STRING" id="1618336.US94_C0003G0018"/>
<dbReference type="AlphaFoldDB" id="A0A0G0KG57"/>
<proteinExistence type="predicted"/>
<feature type="region of interest" description="Disordered" evidence="1">
    <location>
        <begin position="54"/>
        <end position="75"/>
    </location>
</feature>
<name>A0A0G0KG57_9BACT</name>
<evidence type="ECO:0000256" key="2">
    <source>
        <dbReference type="SAM" id="Phobius"/>
    </source>
</evidence>
<sequence>MWDDLPKKNSANMWLIGILIIIVLGVLGFIGYVYYKNSGAVSLNVTPSPNVSGIKSGNPSVSPSPKVSMSPTISPSPTVTVDLKIPENETLVTSSIADTNGDNKDETLVITKMKDGKYHAYVLSYDGQSLFDDKQLTMKPQRIATQIYDSSKESYLSWMLIFTEDSGSLAFIHFNGTKYEIPQNNMEI</sequence>
<keyword evidence="2" id="KW-1133">Transmembrane helix</keyword>
<keyword evidence="2" id="KW-0812">Transmembrane</keyword>
<reference evidence="3 4" key="1">
    <citation type="journal article" date="2015" name="Nature">
        <title>rRNA introns, odd ribosomes, and small enigmatic genomes across a large radiation of phyla.</title>
        <authorList>
            <person name="Brown C.T."/>
            <person name="Hug L.A."/>
            <person name="Thomas B.C."/>
            <person name="Sharon I."/>
            <person name="Castelle C.J."/>
            <person name="Singh A."/>
            <person name="Wilkins M.J."/>
            <person name="Williams K.H."/>
            <person name="Banfield J.F."/>
        </authorList>
    </citation>
    <scope>NUCLEOTIDE SEQUENCE [LARGE SCALE GENOMIC DNA]</scope>
</reference>
<feature type="compositionally biased region" description="Low complexity" evidence="1">
    <location>
        <begin position="59"/>
        <end position="71"/>
    </location>
</feature>
<gene>
    <name evidence="3" type="ORF">US94_C0003G0018</name>
</gene>
<dbReference type="Proteomes" id="UP000034498">
    <property type="component" value="Unassembled WGS sequence"/>
</dbReference>
<organism evidence="3 4">
    <name type="scientific">Berkelbacteria bacterium GW2011_GWB1_38_5</name>
    <dbReference type="NCBI Taxonomy" id="1618336"/>
    <lineage>
        <taxon>Bacteria</taxon>
        <taxon>Candidatus Berkelbacteria</taxon>
    </lineage>
</organism>